<feature type="transmembrane region" description="Helical" evidence="1">
    <location>
        <begin position="22"/>
        <end position="40"/>
    </location>
</feature>
<evidence type="ECO:0000256" key="1">
    <source>
        <dbReference type="SAM" id="Phobius"/>
    </source>
</evidence>
<keyword evidence="3" id="KW-1185">Reference proteome</keyword>
<evidence type="ECO:0000313" key="2">
    <source>
        <dbReference type="EMBL" id="RUO40108.1"/>
    </source>
</evidence>
<protein>
    <recommendedName>
        <fullName evidence="4">DUF3014 domain-containing protein</fullName>
    </recommendedName>
</protein>
<evidence type="ECO:0008006" key="4">
    <source>
        <dbReference type="Google" id="ProtNLM"/>
    </source>
</evidence>
<keyword evidence="1" id="KW-1133">Transmembrane helix</keyword>
<dbReference type="OrthoDB" id="5502479at2"/>
<gene>
    <name evidence="2" type="ORF">CWE15_08155</name>
</gene>
<accession>A0A432X1H1</accession>
<reference evidence="2 3" key="1">
    <citation type="journal article" date="2011" name="Front. Microbiol.">
        <title>Genomic signatures of strain selection and enhancement in Bacillus atrophaeus var. globigii, a historical biowarfare simulant.</title>
        <authorList>
            <person name="Gibbons H.S."/>
            <person name="Broomall S.M."/>
            <person name="McNew L.A."/>
            <person name="Daligault H."/>
            <person name="Chapman C."/>
            <person name="Bruce D."/>
            <person name="Karavis M."/>
            <person name="Krepps M."/>
            <person name="McGregor P.A."/>
            <person name="Hong C."/>
            <person name="Park K.H."/>
            <person name="Akmal A."/>
            <person name="Feldman A."/>
            <person name="Lin J.S."/>
            <person name="Chang W.E."/>
            <person name="Higgs B.W."/>
            <person name="Demirev P."/>
            <person name="Lindquist J."/>
            <person name="Liem A."/>
            <person name="Fochler E."/>
            <person name="Read T.D."/>
            <person name="Tapia R."/>
            <person name="Johnson S."/>
            <person name="Bishop-Lilly K.A."/>
            <person name="Detter C."/>
            <person name="Han C."/>
            <person name="Sozhamannan S."/>
            <person name="Rosenzweig C.N."/>
            <person name="Skowronski E.W."/>
        </authorList>
    </citation>
    <scope>NUCLEOTIDE SEQUENCE [LARGE SCALE GENOMIC DNA]</scope>
    <source>
        <strain evidence="2 3">AIT1</strain>
    </source>
</reference>
<dbReference type="Pfam" id="PF11219">
    <property type="entry name" value="DUF3014"/>
    <property type="match status" value="1"/>
</dbReference>
<evidence type="ECO:0000313" key="3">
    <source>
        <dbReference type="Proteomes" id="UP000286976"/>
    </source>
</evidence>
<sequence>MREDNQNDVNVSPAATNTNTKVIVGICVVVAIVIIGWAVFSGGEPEPQPEPIPVAVEETQPPVEMPLPEEPAIAEEVLPELDIVEEPEPEMVVTPALPQLANSTPVVMTELNTRRVNTRAIHSDNLVRDFVAFVDNLAVGEIARESAVIKGPEARFAVQEVDGNLYLDPQSYERYNPIVDWFVNMDNQALITVFEEYEPLFDEAFAEISRPDASFRERLQQAAQVLLDTPAQRGMLELKQEKVMYTFADESLESLPAAQKQMLRLGPDNMARVKRKINSLLQAL</sequence>
<dbReference type="EMBL" id="PIPQ01000004">
    <property type="protein sequence ID" value="RUO40108.1"/>
    <property type="molecule type" value="Genomic_DNA"/>
</dbReference>
<keyword evidence="1" id="KW-0812">Transmembrane</keyword>
<proteinExistence type="predicted"/>
<organism evidence="2 3">
    <name type="scientific">Aliidiomarina taiwanensis</name>
    <dbReference type="NCBI Taxonomy" id="946228"/>
    <lineage>
        <taxon>Bacteria</taxon>
        <taxon>Pseudomonadati</taxon>
        <taxon>Pseudomonadota</taxon>
        <taxon>Gammaproteobacteria</taxon>
        <taxon>Alteromonadales</taxon>
        <taxon>Idiomarinaceae</taxon>
        <taxon>Aliidiomarina</taxon>
    </lineage>
</organism>
<name>A0A432X1H1_9GAMM</name>
<dbReference type="Proteomes" id="UP000286976">
    <property type="component" value="Unassembled WGS sequence"/>
</dbReference>
<keyword evidence="1" id="KW-0472">Membrane</keyword>
<dbReference type="RefSeq" id="WP_126757592.1">
    <property type="nucleotide sequence ID" value="NZ_PIPQ01000004.1"/>
</dbReference>
<comment type="caution">
    <text evidence="2">The sequence shown here is derived from an EMBL/GenBank/DDBJ whole genome shotgun (WGS) entry which is preliminary data.</text>
</comment>
<dbReference type="InterPro" id="IPR021382">
    <property type="entry name" value="DUF3014"/>
</dbReference>
<dbReference type="AlphaFoldDB" id="A0A432X1H1"/>